<feature type="domain" description="BHLH" evidence="5">
    <location>
        <begin position="210"/>
        <end position="260"/>
    </location>
</feature>
<keyword evidence="7" id="KW-1185">Reference proteome</keyword>
<dbReference type="Pfam" id="PF00010">
    <property type="entry name" value="HLH"/>
    <property type="match status" value="1"/>
</dbReference>
<dbReference type="EMBL" id="OZ021745">
    <property type="protein sequence ID" value="CAK9312492.1"/>
    <property type="molecule type" value="Genomic_DNA"/>
</dbReference>
<keyword evidence="2" id="KW-0805">Transcription regulation</keyword>
<proteinExistence type="predicted"/>
<dbReference type="PROSITE" id="PS50888">
    <property type="entry name" value="BHLH"/>
    <property type="match status" value="1"/>
</dbReference>
<dbReference type="PANTHER" id="PTHR12565:SF444">
    <property type="entry name" value="TRANSCRIPTION FACTOR BHLH62-RELATED"/>
    <property type="match status" value="1"/>
</dbReference>
<keyword evidence="4" id="KW-0539">Nucleus</keyword>
<dbReference type="CDD" id="cd18919">
    <property type="entry name" value="bHLH_AtBPE_like"/>
    <property type="match status" value="1"/>
</dbReference>
<dbReference type="Gene3D" id="4.10.280.10">
    <property type="entry name" value="Helix-loop-helix DNA-binding domain"/>
    <property type="match status" value="1"/>
</dbReference>
<reference evidence="6 7" key="1">
    <citation type="submission" date="2024-03" db="EMBL/GenBank/DDBJ databases">
        <authorList>
            <person name="Gkanogiannis A."/>
            <person name="Becerra Lopez-Lavalle L."/>
        </authorList>
    </citation>
    <scope>NUCLEOTIDE SEQUENCE [LARGE SCALE GENOMIC DNA]</scope>
</reference>
<evidence type="ECO:0000256" key="1">
    <source>
        <dbReference type="ARBA" id="ARBA00004123"/>
    </source>
</evidence>
<evidence type="ECO:0000256" key="3">
    <source>
        <dbReference type="ARBA" id="ARBA00023163"/>
    </source>
</evidence>
<dbReference type="InterPro" id="IPR036638">
    <property type="entry name" value="HLH_DNA-bd_sf"/>
</dbReference>
<evidence type="ECO:0000313" key="6">
    <source>
        <dbReference type="EMBL" id="CAK9312492.1"/>
    </source>
</evidence>
<protein>
    <recommendedName>
        <fullName evidence="5">BHLH domain-containing protein</fullName>
    </recommendedName>
</protein>
<sequence length="351" mass="38758">MVGSTSGFQCEIMNCSFGVSSPQRLIGADTSFSSTCGSSATTPPCELSNSLENERVKTISHILHDPSTLSFDMFGSGNFSEMVGSFGFLNEGNHSQIPNIKCPFSYVPNLDEEETVSPKKDVKAWLDCVNENQRELVLGSNSSSPNKNAEDNLDVEATEILNKDEKTLKVEHRMSANFYTKSDSKQAKGGSQSVQAPQENYIHIQARRGRATNNHSLSERVRREKISERMKLLQDLVPGCNQITGRTVVLDEIINYVQSLQQQVEFLSMKLANVGPESSLDTEQILLTNDSYISSSNILRTRGKGVDSVLAIDPRLTTSHTIPHVMFQFHGTVPTMPKTTSQQLSSLSKMK</sequence>
<dbReference type="SUPFAM" id="SSF47459">
    <property type="entry name" value="HLH, helix-loop-helix DNA-binding domain"/>
    <property type="match status" value="1"/>
</dbReference>
<comment type="subcellular location">
    <subcellularLocation>
        <location evidence="1">Nucleus</location>
    </subcellularLocation>
</comment>
<keyword evidence="3" id="KW-0804">Transcription</keyword>
<dbReference type="InterPro" id="IPR024097">
    <property type="entry name" value="bHLH_ZIP_TF"/>
</dbReference>
<accession>A0ABP0XXP7</accession>
<dbReference type="Proteomes" id="UP001642487">
    <property type="component" value="Chromosome 11"/>
</dbReference>
<gene>
    <name evidence="6" type="ORF">CITCOLO1_LOCUS4182</name>
</gene>
<name>A0ABP0XXP7_9ROSI</name>
<dbReference type="PANTHER" id="PTHR12565">
    <property type="entry name" value="STEROL REGULATORY ELEMENT-BINDING PROTEIN"/>
    <property type="match status" value="1"/>
</dbReference>
<dbReference type="SMART" id="SM00353">
    <property type="entry name" value="HLH"/>
    <property type="match status" value="1"/>
</dbReference>
<evidence type="ECO:0000259" key="5">
    <source>
        <dbReference type="PROSITE" id="PS50888"/>
    </source>
</evidence>
<evidence type="ECO:0000256" key="4">
    <source>
        <dbReference type="ARBA" id="ARBA00023242"/>
    </source>
</evidence>
<organism evidence="6 7">
    <name type="scientific">Citrullus colocynthis</name>
    <name type="common">colocynth</name>
    <dbReference type="NCBI Taxonomy" id="252529"/>
    <lineage>
        <taxon>Eukaryota</taxon>
        <taxon>Viridiplantae</taxon>
        <taxon>Streptophyta</taxon>
        <taxon>Embryophyta</taxon>
        <taxon>Tracheophyta</taxon>
        <taxon>Spermatophyta</taxon>
        <taxon>Magnoliopsida</taxon>
        <taxon>eudicotyledons</taxon>
        <taxon>Gunneridae</taxon>
        <taxon>Pentapetalae</taxon>
        <taxon>rosids</taxon>
        <taxon>fabids</taxon>
        <taxon>Cucurbitales</taxon>
        <taxon>Cucurbitaceae</taxon>
        <taxon>Benincaseae</taxon>
        <taxon>Citrullus</taxon>
    </lineage>
</organism>
<evidence type="ECO:0000256" key="2">
    <source>
        <dbReference type="ARBA" id="ARBA00023015"/>
    </source>
</evidence>
<dbReference type="InterPro" id="IPR011598">
    <property type="entry name" value="bHLH_dom"/>
</dbReference>
<evidence type="ECO:0000313" key="7">
    <source>
        <dbReference type="Proteomes" id="UP001642487"/>
    </source>
</evidence>